<name>A0AC60PS75_IXOPE</name>
<gene>
    <name evidence="1" type="ORF">HPB47_000542</name>
</gene>
<dbReference type="Proteomes" id="UP000805193">
    <property type="component" value="Unassembled WGS sequence"/>
</dbReference>
<comment type="caution">
    <text evidence="1">The sequence shown here is derived from an EMBL/GenBank/DDBJ whole genome shotgun (WGS) entry which is preliminary data.</text>
</comment>
<evidence type="ECO:0000313" key="1">
    <source>
        <dbReference type="EMBL" id="KAG0423697.1"/>
    </source>
</evidence>
<keyword evidence="2" id="KW-1185">Reference proteome</keyword>
<evidence type="ECO:0000313" key="2">
    <source>
        <dbReference type="Proteomes" id="UP000805193"/>
    </source>
</evidence>
<organism evidence="1 2">
    <name type="scientific">Ixodes persulcatus</name>
    <name type="common">Taiga tick</name>
    <dbReference type="NCBI Taxonomy" id="34615"/>
    <lineage>
        <taxon>Eukaryota</taxon>
        <taxon>Metazoa</taxon>
        <taxon>Ecdysozoa</taxon>
        <taxon>Arthropoda</taxon>
        <taxon>Chelicerata</taxon>
        <taxon>Arachnida</taxon>
        <taxon>Acari</taxon>
        <taxon>Parasitiformes</taxon>
        <taxon>Ixodida</taxon>
        <taxon>Ixodoidea</taxon>
        <taxon>Ixodidae</taxon>
        <taxon>Ixodinae</taxon>
        <taxon>Ixodes</taxon>
    </lineage>
</organism>
<proteinExistence type="predicted"/>
<accession>A0AC60PS75</accession>
<reference evidence="1 2" key="1">
    <citation type="journal article" date="2020" name="Cell">
        <title>Large-Scale Comparative Analyses of Tick Genomes Elucidate Their Genetic Diversity and Vector Capacities.</title>
        <authorList>
            <consortium name="Tick Genome and Microbiome Consortium (TIGMIC)"/>
            <person name="Jia N."/>
            <person name="Wang J."/>
            <person name="Shi W."/>
            <person name="Du L."/>
            <person name="Sun Y."/>
            <person name="Zhan W."/>
            <person name="Jiang J.F."/>
            <person name="Wang Q."/>
            <person name="Zhang B."/>
            <person name="Ji P."/>
            <person name="Bell-Sakyi L."/>
            <person name="Cui X.M."/>
            <person name="Yuan T.T."/>
            <person name="Jiang B.G."/>
            <person name="Yang W.F."/>
            <person name="Lam T.T."/>
            <person name="Chang Q.C."/>
            <person name="Ding S.J."/>
            <person name="Wang X.J."/>
            <person name="Zhu J.G."/>
            <person name="Ruan X.D."/>
            <person name="Zhao L."/>
            <person name="Wei J.T."/>
            <person name="Ye R.Z."/>
            <person name="Que T.C."/>
            <person name="Du C.H."/>
            <person name="Zhou Y.H."/>
            <person name="Cheng J.X."/>
            <person name="Dai P.F."/>
            <person name="Guo W.B."/>
            <person name="Han X.H."/>
            <person name="Huang E.J."/>
            <person name="Li L.F."/>
            <person name="Wei W."/>
            <person name="Gao Y.C."/>
            <person name="Liu J.Z."/>
            <person name="Shao H.Z."/>
            <person name="Wang X."/>
            <person name="Wang C.C."/>
            <person name="Yang T.C."/>
            <person name="Huo Q.B."/>
            <person name="Li W."/>
            <person name="Chen H.Y."/>
            <person name="Chen S.E."/>
            <person name="Zhou L.G."/>
            <person name="Ni X.B."/>
            <person name="Tian J.H."/>
            <person name="Sheng Y."/>
            <person name="Liu T."/>
            <person name="Pan Y.S."/>
            <person name="Xia L.Y."/>
            <person name="Li J."/>
            <person name="Zhao F."/>
            <person name="Cao W.C."/>
        </authorList>
    </citation>
    <scope>NUCLEOTIDE SEQUENCE [LARGE SCALE GENOMIC DNA]</scope>
    <source>
        <strain evidence="1">Iper-2018</strain>
    </source>
</reference>
<sequence length="107" mass="11883">MRRIKTRFLCRRSPGPTTPTTIRRQPKAKVVTLRLGVAAPARRDSADVQPVQRRVDGARCALSTPSSSSYCRLWRPVDTHGLQFRSSTGHAFDAVLDAQNPYHVTGP</sequence>
<protein>
    <submittedName>
        <fullName evidence="1">Uncharacterized protein</fullName>
    </submittedName>
</protein>
<dbReference type="EMBL" id="JABSTQ010010063">
    <property type="protein sequence ID" value="KAG0423697.1"/>
    <property type="molecule type" value="Genomic_DNA"/>
</dbReference>